<gene>
    <name evidence="1" type="ORF">DEACI_0069</name>
    <name evidence="2" type="ORF">DEACI_1199</name>
</gene>
<proteinExistence type="predicted"/>
<dbReference type="Proteomes" id="UP001071230">
    <property type="component" value="Unassembled WGS sequence"/>
</dbReference>
<dbReference type="EMBL" id="CDGJ01000033">
    <property type="protein sequence ID" value="CEJ06748.1"/>
    <property type="molecule type" value="Genomic_DNA"/>
</dbReference>
<sequence>MDAEKKVVRVGTRVIAETEEAFRKIKQSTLVVNRQIREVSGFLEKISLGSERIASEISLVATISEQATAQTRAVASSSAEQMRSFDSHLLASRIARRNEYEISVLLPDADILFPPGGTPLCGDHRPLRHDFPFRDIRGFFRPPVRFLPLAPPVNPPGRFFLRPSFIYRR</sequence>
<evidence type="ECO:0000313" key="3">
    <source>
        <dbReference type="Proteomes" id="UP001071230"/>
    </source>
</evidence>
<protein>
    <submittedName>
        <fullName evidence="2">Ketose-bisphosphate aldolase, class-II</fullName>
    </submittedName>
</protein>
<dbReference type="SUPFAM" id="SSF58104">
    <property type="entry name" value="Methyl-accepting chemotaxis protein (MCP) signaling domain"/>
    <property type="match status" value="1"/>
</dbReference>
<dbReference type="Gene3D" id="1.10.287.950">
    <property type="entry name" value="Methyl-accepting chemotaxis protein"/>
    <property type="match status" value="1"/>
</dbReference>
<dbReference type="Proteomes" id="UP000836597">
    <property type="component" value="Chromosome"/>
</dbReference>
<reference evidence="2" key="1">
    <citation type="submission" date="2014-11" db="EMBL/GenBank/DDBJ databases">
        <authorList>
            <person name="Hornung B.V."/>
        </authorList>
    </citation>
    <scope>NUCLEOTIDE SEQUENCE</scope>
    <source>
        <strain evidence="2">INE</strain>
    </source>
</reference>
<dbReference type="AlphaFoldDB" id="A0A8S0XUI0"/>
<dbReference type="EMBL" id="LR746496">
    <property type="protein sequence ID" value="CAA7599447.1"/>
    <property type="molecule type" value="Genomic_DNA"/>
</dbReference>
<reference evidence="1" key="2">
    <citation type="submission" date="2020-01" db="EMBL/GenBank/DDBJ databases">
        <authorList>
            <person name="Hornung B."/>
        </authorList>
    </citation>
    <scope>NUCLEOTIDE SEQUENCE</scope>
    <source>
        <strain evidence="1">PacBioINE</strain>
    </source>
</reference>
<keyword evidence="3" id="KW-1185">Reference proteome</keyword>
<dbReference type="KEGG" id="aacx:DEACI_0069"/>
<evidence type="ECO:0000313" key="1">
    <source>
        <dbReference type="EMBL" id="CAA7599447.1"/>
    </source>
</evidence>
<accession>A0A8S0XUI0</accession>
<evidence type="ECO:0000313" key="2">
    <source>
        <dbReference type="EMBL" id="CEJ06748.1"/>
    </source>
</evidence>
<organism evidence="1">
    <name type="scientific">Acididesulfobacillus acetoxydans</name>
    <dbReference type="NCBI Taxonomy" id="1561005"/>
    <lineage>
        <taxon>Bacteria</taxon>
        <taxon>Bacillati</taxon>
        <taxon>Bacillota</taxon>
        <taxon>Clostridia</taxon>
        <taxon>Eubacteriales</taxon>
        <taxon>Peptococcaceae</taxon>
        <taxon>Acididesulfobacillus</taxon>
    </lineage>
</organism>
<name>A0A8S0XUI0_9FIRM</name>